<dbReference type="InterPro" id="IPR047629">
    <property type="entry name" value="IS1182_transpos"/>
</dbReference>
<dbReference type="PANTHER" id="PTHR33408">
    <property type="entry name" value="TRANSPOSASE"/>
    <property type="match status" value="1"/>
</dbReference>
<dbReference type="Proteomes" id="UP000241964">
    <property type="component" value="Unassembled WGS sequence"/>
</dbReference>
<accession>A0A2P8F677</accession>
<sequence>MGKIKKSVVFKEYSPGQLLLLPPSLEELIPQAHLVRVVNQVVDQMDISGLINLYEGGGTSAYHPRMLLKVLLYAYCMKIYTGRKIARALAQDIHFFWLSGMCRPDFRTLNRFRSGKAKESIQVLFSSMLVFLMEHDYIKMENYFCDGSTFSADANKHKMVWKKNAQRYKASAEQKCRQLLKEIDALNAVEDAAYGNKDLEEYGCDPLSQQIIADQIDQLNEKVKGITSKKTKRKAQGLGRKLARTADRARQYDAQIQTAGGRSGYNVTDPDASAMMMKNKVEVLPAYNVLAGCEDQFITGISLHQNTNDGTCFKAHLEQVSAQQPAAAENIIADSIFGTEENYELLENKRINNYLKFPWFHGEQKKKYQNNPFLKDNFRYDQARDTYICPNNQTLSLQRSYKQTHKRTGYQSQIKEYECVSCAGCPFYERCCKSEQGVNRIIKVNEKLDNYKQQARTNLHSQKGFQLRKQRSIEIESCFGDIKWNMGFRRFHLRGLKKVTAEFTLVAMAHNLRKLHLKQQKTAA</sequence>
<proteinExistence type="predicted"/>
<dbReference type="EMBL" id="PYAS01000046">
    <property type="protein sequence ID" value="PSL17227.1"/>
    <property type="molecule type" value="Genomic_DNA"/>
</dbReference>
<dbReference type="NCBIfam" id="NF033551">
    <property type="entry name" value="transpos_IS1182"/>
    <property type="match status" value="1"/>
</dbReference>
<name>A0A2P8F677_9BACT</name>
<keyword evidence="1" id="KW-0175">Coiled coil</keyword>
<dbReference type="Pfam" id="PF05598">
    <property type="entry name" value="DUF772"/>
    <property type="match status" value="1"/>
</dbReference>
<dbReference type="AlphaFoldDB" id="A0A2P8F677"/>
<organism evidence="4 5">
    <name type="scientific">Dyadobacter jiangsuensis</name>
    <dbReference type="NCBI Taxonomy" id="1591085"/>
    <lineage>
        <taxon>Bacteria</taxon>
        <taxon>Pseudomonadati</taxon>
        <taxon>Bacteroidota</taxon>
        <taxon>Cytophagia</taxon>
        <taxon>Cytophagales</taxon>
        <taxon>Spirosomataceae</taxon>
        <taxon>Dyadobacter</taxon>
    </lineage>
</organism>
<dbReference type="Pfam" id="PF13751">
    <property type="entry name" value="DDE_Tnp_1_6"/>
    <property type="match status" value="1"/>
</dbReference>
<dbReference type="InterPro" id="IPR008490">
    <property type="entry name" value="Transposase_InsH_N"/>
</dbReference>
<gene>
    <name evidence="4" type="ORF">CLV60_1461</name>
</gene>
<keyword evidence="5" id="KW-1185">Reference proteome</keyword>
<evidence type="ECO:0000313" key="4">
    <source>
        <dbReference type="EMBL" id="PSL17227.1"/>
    </source>
</evidence>
<protein>
    <submittedName>
        <fullName evidence="4">IS4 family transposase</fullName>
    </submittedName>
</protein>
<evidence type="ECO:0000259" key="2">
    <source>
        <dbReference type="Pfam" id="PF05598"/>
    </source>
</evidence>
<feature type="coiled-coil region" evidence="1">
    <location>
        <begin position="162"/>
        <end position="189"/>
    </location>
</feature>
<dbReference type="OrthoDB" id="1121830at2"/>
<feature type="domain" description="Transposase DDE" evidence="3">
    <location>
        <begin position="388"/>
        <end position="516"/>
    </location>
</feature>
<reference evidence="4 5" key="1">
    <citation type="submission" date="2018-03" db="EMBL/GenBank/DDBJ databases">
        <title>Genomic Encyclopedia of Archaeal and Bacterial Type Strains, Phase II (KMG-II): from individual species to whole genera.</title>
        <authorList>
            <person name="Goeker M."/>
        </authorList>
    </citation>
    <scope>NUCLEOTIDE SEQUENCE [LARGE SCALE GENOMIC DNA]</scope>
    <source>
        <strain evidence="4 5">DSM 29057</strain>
    </source>
</reference>
<dbReference type="InterPro" id="IPR025668">
    <property type="entry name" value="Tnp_DDE_dom"/>
</dbReference>
<evidence type="ECO:0000256" key="1">
    <source>
        <dbReference type="SAM" id="Coils"/>
    </source>
</evidence>
<dbReference type="PANTHER" id="PTHR33408:SF2">
    <property type="entry name" value="TRANSPOSASE DDE DOMAIN-CONTAINING PROTEIN"/>
    <property type="match status" value="1"/>
</dbReference>
<comment type="caution">
    <text evidence="4">The sequence shown here is derived from an EMBL/GenBank/DDBJ whole genome shotgun (WGS) entry which is preliminary data.</text>
</comment>
<feature type="domain" description="Transposase InsH N-terminal" evidence="2">
    <location>
        <begin position="24"/>
        <end position="114"/>
    </location>
</feature>
<dbReference type="RefSeq" id="WP_106599854.1">
    <property type="nucleotide sequence ID" value="NZ_PYAS01000046.1"/>
</dbReference>
<evidence type="ECO:0000313" key="5">
    <source>
        <dbReference type="Proteomes" id="UP000241964"/>
    </source>
</evidence>
<evidence type="ECO:0000259" key="3">
    <source>
        <dbReference type="Pfam" id="PF13751"/>
    </source>
</evidence>